<reference evidence="5" key="3">
    <citation type="submission" date="2014-05" db="EMBL/GenBank/DDBJ databases">
        <authorList>
            <person name="Aslett A.Martin."/>
            <person name="De Silva Nishadi"/>
        </authorList>
    </citation>
    <scope>NUCLEOTIDE SEQUENCE</scope>
    <source>
        <strain evidence="5">YM</strain>
    </source>
</reference>
<dbReference type="Gene3D" id="3.40.50.150">
    <property type="entry name" value="Vaccinia Virus protein VP39"/>
    <property type="match status" value="2"/>
</dbReference>
<name>A0A078KEQ4_PLAYE</name>
<comment type="similarity">
    <text evidence="1">Belongs to the methyltransferase superfamily.</text>
</comment>
<organism evidence="6 7">
    <name type="scientific">Plasmodium yoelii</name>
    <dbReference type="NCBI Taxonomy" id="5861"/>
    <lineage>
        <taxon>Eukaryota</taxon>
        <taxon>Sar</taxon>
        <taxon>Alveolata</taxon>
        <taxon>Apicomplexa</taxon>
        <taxon>Aconoidasida</taxon>
        <taxon>Haemosporida</taxon>
        <taxon>Plasmodiidae</taxon>
        <taxon>Plasmodium</taxon>
        <taxon>Plasmodium (Vinckeia)</taxon>
    </lineage>
</organism>
<evidence type="ECO:0000313" key="6">
    <source>
        <dbReference type="EMBL" id="VTZ78819.1"/>
    </source>
</evidence>
<evidence type="ECO:0000313" key="5">
    <source>
        <dbReference type="EMBL" id="CDU84923.1"/>
    </source>
</evidence>
<dbReference type="InterPro" id="IPR051419">
    <property type="entry name" value="Lys/N-term_MeTrsfase_sf"/>
</dbReference>
<dbReference type="VEuPathDB" id="PlasmoDB:Py17XNL_001002140"/>
<sequence length="896" mass="104696">MEVLPAGFSDFRSREYWNNFFQAFDKKNFEWYGSYKDIKNIVYECIRKRLNYCDGENGDIGVISPQEVEEGKQIFKNERVDKNCLLVNIGCGNSNLSYEFFEDGFDSIINIDYSDVVINKMKNKFGKMMEFINIDINNKECFENFLESLDIEKKKKKKNFKIFFDKAFLDAYISGDDSEEEVCKNNAKNYFESIFKYMNEGDIFIIITLAQYYIIKEVVRNIYNADIKLDVNPFLIKKNTNEFRYHPFVFSFYKTNIKLKDYTMKLCNFENNDYKIISLWKLPHEIRQIRDNLNLHSFKKGKRIILDIFNQNINKCEYNIIVYDSNVLKTVYNTVVIVVPFGYEFHSLYSTSEGNEELATKIKAKRLLLVMRSNFIINEFKIAHENNKSIANCESVKGGEISNTLESNEKREDNSNHLLNGNENTKNVQNSKNSLVSENKISNSNSSEFSAEASNASNLYDGILENQDSVSILLKSVKNELNKIINELALPNSKNFPIMALNEDIKNYKIICHEKSNYCSNIIIRDVLVTDEFISDNFGASEDNKTKKNGKNKKKLTPKNNTQNASNSEKGNDNVVCEEKNNKITHDDAKKLAIELIKKNTEEKKIYFQNKEIYKRQMIFSYDPLTVQSEIIYTKEKKKTNKLNDHEKIVFEYIESSSQYHVNFCCTFFLFILNNCYAKDNNLINICILGGGTNVLSNIIKSIFCDFNLYFNIVEIDETVQKLYKFFYDKEEISNDKHVTNYIINDSYEYIKNFNQPKYYDIIFVDMNNSENSYLNINGQKLYITCPHIGLLNKDVITDIKNILNEKGVLVINLLTRDNNAKKYVYQFLKDLFSSVISISSANKEINEVLVCSPNDIKEENIFSFKMNIMKWVQCNHNRWFLNFDLASFLNNITIL</sequence>
<reference evidence="6" key="4">
    <citation type="submission" date="2019-05" db="EMBL/GenBank/DDBJ databases">
        <authorList>
            <consortium name="Pathogen Informatics"/>
        </authorList>
    </citation>
    <scope>NUCLEOTIDE SEQUENCE</scope>
    <source>
        <strain evidence="6">17X</strain>
    </source>
</reference>
<dbReference type="GO" id="GO:0032259">
    <property type="term" value="P:methylation"/>
    <property type="evidence" value="ECO:0007669"/>
    <property type="project" value="UniProtKB-KW"/>
</dbReference>
<gene>
    <name evidence="6" type="ORF">PY17X_1008300</name>
    <name evidence="5" type="ORF">PYYM_1008300</name>
</gene>
<dbReference type="Proteomes" id="UP000072904">
    <property type="component" value="Chromosome 10"/>
</dbReference>
<evidence type="ECO:0000313" key="7">
    <source>
        <dbReference type="Proteomes" id="UP000072874"/>
    </source>
</evidence>
<evidence type="ECO:0000256" key="2">
    <source>
        <dbReference type="ARBA" id="ARBA00022603"/>
    </source>
</evidence>
<reference evidence="6" key="2">
    <citation type="submission" date="2014-05" db="EMBL/GenBank/DDBJ databases">
        <authorList>
            <person name="Aslett M.A."/>
            <person name="De Silva N."/>
        </authorList>
    </citation>
    <scope>NUCLEOTIDE SEQUENCE</scope>
    <source>
        <strain evidence="6">17X</strain>
    </source>
</reference>
<dbReference type="OMA" id="ESASQYH"/>
<dbReference type="PANTHER" id="PTHR12176">
    <property type="entry name" value="SAM-DEPENDENT METHYLTRANSFERASE SUPERFAMILY PROTEIN"/>
    <property type="match status" value="1"/>
</dbReference>
<feature type="region of interest" description="Disordered" evidence="4">
    <location>
        <begin position="540"/>
        <end position="575"/>
    </location>
</feature>
<dbReference type="PANTHER" id="PTHR12176:SF80">
    <property type="entry name" value="EEF1A LYSINE METHYLTRANSFERASE 4"/>
    <property type="match status" value="1"/>
</dbReference>
<proteinExistence type="inferred from homology"/>
<evidence type="ECO:0000313" key="8">
    <source>
        <dbReference type="Proteomes" id="UP000072904"/>
    </source>
</evidence>
<dbReference type="RefSeq" id="XP_022813261.1">
    <property type="nucleotide sequence ID" value="XM_022956182.1"/>
</dbReference>
<dbReference type="VEuPathDB" id="PlasmoDB:PY04095"/>
<dbReference type="AlphaFoldDB" id="A0A078KEQ4"/>
<protein>
    <submittedName>
        <fullName evidence="6">Methyltransferase, putative</fullName>
    </submittedName>
</protein>
<feature type="compositionally biased region" description="Polar residues" evidence="4">
    <location>
        <begin position="416"/>
        <end position="431"/>
    </location>
</feature>
<keyword evidence="2 6" id="KW-0489">Methyltransferase</keyword>
<reference evidence="7 8" key="1">
    <citation type="journal article" date="2014" name="BMC Biol.">
        <title>A comprehensive evaluation of rodent malaria parasite genomes and gene expression.</title>
        <authorList>
            <person name="Otto T.D."/>
            <person name="Bohme U."/>
            <person name="Jackson A.P."/>
            <person name="Hunt M."/>
            <person name="Franke-Fayard B."/>
            <person name="Hoeijmakers W.A."/>
            <person name="Religa A.A."/>
            <person name="Robertson L."/>
            <person name="Sanders M."/>
            <person name="Ogun S.A."/>
            <person name="Cunningham D."/>
            <person name="Erhart A."/>
            <person name="Billker O."/>
            <person name="Khan S.M."/>
            <person name="Stunnenberg H.G."/>
            <person name="Langhorne J."/>
            <person name="Holder A.A."/>
            <person name="Waters A.P."/>
            <person name="Newbold C.I."/>
            <person name="Pain A."/>
            <person name="Berriman M."/>
            <person name="Janse C.J."/>
        </authorList>
    </citation>
    <scope>NUCLEOTIDE SEQUENCE [LARGE SCALE GENOMIC DNA]</scope>
    <source>
        <strain evidence="6 7">17X</strain>
        <strain evidence="5 8">YM</strain>
    </source>
</reference>
<dbReference type="EMBL" id="LM993664">
    <property type="protein sequence ID" value="VTZ78819.1"/>
    <property type="molecule type" value="Genomic_DNA"/>
</dbReference>
<accession>A0A078KEQ4</accession>
<dbReference type="EMBL" id="LK934638">
    <property type="protein sequence ID" value="CDU84923.1"/>
    <property type="molecule type" value="Genomic_DNA"/>
</dbReference>
<feature type="compositionally biased region" description="Basic residues" evidence="4">
    <location>
        <begin position="547"/>
        <end position="557"/>
    </location>
</feature>
<dbReference type="GeneID" id="3789669"/>
<dbReference type="OrthoDB" id="411785at2759"/>
<dbReference type="VEuPathDB" id="PlasmoDB:PYYM_1008300"/>
<dbReference type="InterPro" id="IPR029063">
    <property type="entry name" value="SAM-dependent_MTases_sf"/>
</dbReference>
<feature type="region of interest" description="Disordered" evidence="4">
    <location>
        <begin position="404"/>
        <end position="431"/>
    </location>
</feature>
<evidence type="ECO:0000256" key="1">
    <source>
        <dbReference type="ARBA" id="ARBA00008361"/>
    </source>
</evidence>
<evidence type="ECO:0000256" key="4">
    <source>
        <dbReference type="SAM" id="MobiDB-lite"/>
    </source>
</evidence>
<evidence type="ECO:0000256" key="3">
    <source>
        <dbReference type="ARBA" id="ARBA00022679"/>
    </source>
</evidence>
<dbReference type="GO" id="GO:0008168">
    <property type="term" value="F:methyltransferase activity"/>
    <property type="evidence" value="ECO:0007669"/>
    <property type="project" value="UniProtKB-KW"/>
</dbReference>
<dbReference type="VEuPathDB" id="PlasmoDB:PY04094"/>
<dbReference type="SUPFAM" id="SSF53335">
    <property type="entry name" value="S-adenosyl-L-methionine-dependent methyltransferases"/>
    <property type="match status" value="2"/>
</dbReference>
<dbReference type="Proteomes" id="UP000072874">
    <property type="component" value="Chromosome 10"/>
</dbReference>
<keyword evidence="3 6" id="KW-0808">Transferase</keyword>
<dbReference type="VEuPathDB" id="PlasmoDB:PY17X_1008300"/>
<dbReference type="KEGG" id="pyo:PY17X_1008300"/>